<evidence type="ECO:0000313" key="4">
    <source>
        <dbReference type="Proteomes" id="UP001427805"/>
    </source>
</evidence>
<dbReference type="EMBL" id="JBDIZK010000017">
    <property type="protein sequence ID" value="MEN3749816.1"/>
    <property type="molecule type" value="Genomic_DNA"/>
</dbReference>
<dbReference type="InterPro" id="IPR011042">
    <property type="entry name" value="6-blade_b-propeller_TolB-like"/>
</dbReference>
<sequence>MTVQRSEPVSVWHLGAPLGEGPVWVQRDRALWFTDIKSHRIHRFDPATQVKTSWEAPDQVGFALPIAGGGFVAGLKTGLARFDERSGSFTPLADPEPGLPDNRLNDGTVDPHGRLWFGTMDDHEAAETGSIWRLHADGSCVAESPNYSITNGPALSPDGRILYHTDTLGGFIYACDVAEDGTLSNRRVFATIPNEEGYPDGPTVDAAGCVWTGLYKGWAVRRYSPAGELLETIRFPVSAITKIAFGGRDLKTVFATTANKHCSPADLEAEPRAGDLFSFDVDVPGLPGVEVSVGI</sequence>
<dbReference type="Proteomes" id="UP001427805">
    <property type="component" value="Unassembled WGS sequence"/>
</dbReference>
<proteinExistence type="inferred from homology"/>
<dbReference type="GO" id="GO:0016787">
    <property type="term" value="F:hydrolase activity"/>
    <property type="evidence" value="ECO:0007669"/>
    <property type="project" value="UniProtKB-KW"/>
</dbReference>
<organism evidence="3 4">
    <name type="scientific">Sphingomonas rustica</name>
    <dbReference type="NCBI Taxonomy" id="3103142"/>
    <lineage>
        <taxon>Bacteria</taxon>
        <taxon>Pseudomonadati</taxon>
        <taxon>Pseudomonadota</taxon>
        <taxon>Alphaproteobacteria</taxon>
        <taxon>Sphingomonadales</taxon>
        <taxon>Sphingomonadaceae</taxon>
        <taxon>Sphingomonas</taxon>
    </lineage>
</organism>
<comment type="similarity">
    <text evidence="1">Belongs to the SMP-30/CGR1 family.</text>
</comment>
<dbReference type="SUPFAM" id="SSF63829">
    <property type="entry name" value="Calcium-dependent phosphotriesterase"/>
    <property type="match status" value="1"/>
</dbReference>
<dbReference type="RefSeq" id="WP_346248864.1">
    <property type="nucleotide sequence ID" value="NZ_JBDIZK010000017.1"/>
</dbReference>
<keyword evidence="3" id="KW-0378">Hydrolase</keyword>
<accession>A0ABV0BGM5</accession>
<keyword evidence="4" id="KW-1185">Reference proteome</keyword>
<dbReference type="Pfam" id="PF08450">
    <property type="entry name" value="SGL"/>
    <property type="match status" value="1"/>
</dbReference>
<evidence type="ECO:0000313" key="3">
    <source>
        <dbReference type="EMBL" id="MEN3749816.1"/>
    </source>
</evidence>
<dbReference type="PANTHER" id="PTHR10907">
    <property type="entry name" value="REGUCALCIN"/>
    <property type="match status" value="1"/>
</dbReference>
<evidence type="ECO:0000256" key="1">
    <source>
        <dbReference type="ARBA" id="ARBA00008853"/>
    </source>
</evidence>
<gene>
    <name evidence="3" type="ORF">TPR58_21775</name>
</gene>
<reference evidence="3 4" key="1">
    <citation type="submission" date="2024-05" db="EMBL/GenBank/DDBJ databases">
        <title>Sphingomonas sp. HF-S3 16S ribosomal RNA gene Genome sequencing and assembly.</title>
        <authorList>
            <person name="Lee H."/>
        </authorList>
    </citation>
    <scope>NUCLEOTIDE SEQUENCE [LARGE SCALE GENOMIC DNA]</scope>
    <source>
        <strain evidence="3 4">HF-S3</strain>
    </source>
</reference>
<dbReference type="PANTHER" id="PTHR10907:SF47">
    <property type="entry name" value="REGUCALCIN"/>
    <property type="match status" value="1"/>
</dbReference>
<dbReference type="PRINTS" id="PR01790">
    <property type="entry name" value="SMP30FAMILY"/>
</dbReference>
<comment type="caution">
    <text evidence="3">The sequence shown here is derived from an EMBL/GenBank/DDBJ whole genome shotgun (WGS) entry which is preliminary data.</text>
</comment>
<dbReference type="Gene3D" id="2.120.10.30">
    <property type="entry name" value="TolB, C-terminal domain"/>
    <property type="match status" value="1"/>
</dbReference>
<evidence type="ECO:0000259" key="2">
    <source>
        <dbReference type="Pfam" id="PF08450"/>
    </source>
</evidence>
<name>A0ABV0BGM5_9SPHN</name>
<protein>
    <submittedName>
        <fullName evidence="3">SMP-30/gluconolactonase/LRE family protein</fullName>
        <ecNumber evidence="3">3.1.1.99</ecNumber>
    </submittedName>
</protein>
<dbReference type="EC" id="3.1.1.99" evidence="3"/>
<feature type="domain" description="SMP-30/Gluconolactonase/LRE-like region" evidence="2">
    <location>
        <begin position="18"/>
        <end position="259"/>
    </location>
</feature>
<dbReference type="InterPro" id="IPR005511">
    <property type="entry name" value="SMP-30"/>
</dbReference>
<dbReference type="InterPro" id="IPR013658">
    <property type="entry name" value="SGL"/>
</dbReference>